<feature type="domain" description="Histidine kinase" evidence="10">
    <location>
        <begin position="245"/>
        <end position="474"/>
    </location>
</feature>
<name>A0A2T0WTT7_9RHOB</name>
<keyword evidence="9" id="KW-0472">Membrane</keyword>
<keyword evidence="9" id="KW-0812">Transmembrane</keyword>
<dbReference type="EC" id="2.7.13.3" evidence="3"/>
<dbReference type="RefSeq" id="WP_106263943.1">
    <property type="nucleotide sequence ID" value="NZ_PVTQ01000005.1"/>
</dbReference>
<keyword evidence="6" id="KW-0547">Nucleotide-binding</keyword>
<dbReference type="Pfam" id="PF02518">
    <property type="entry name" value="HATPase_c"/>
    <property type="match status" value="1"/>
</dbReference>
<evidence type="ECO:0000256" key="9">
    <source>
        <dbReference type="SAM" id="Phobius"/>
    </source>
</evidence>
<organism evidence="11 12">
    <name type="scientific">Donghicola tyrosinivorans</name>
    <dbReference type="NCBI Taxonomy" id="1652492"/>
    <lineage>
        <taxon>Bacteria</taxon>
        <taxon>Pseudomonadati</taxon>
        <taxon>Pseudomonadota</taxon>
        <taxon>Alphaproteobacteria</taxon>
        <taxon>Rhodobacterales</taxon>
        <taxon>Roseobacteraceae</taxon>
        <taxon>Donghicola</taxon>
    </lineage>
</organism>
<dbReference type="SUPFAM" id="SSF47384">
    <property type="entry name" value="Homodimeric domain of signal transducing histidine kinase"/>
    <property type="match status" value="1"/>
</dbReference>
<evidence type="ECO:0000256" key="6">
    <source>
        <dbReference type="ARBA" id="ARBA00022741"/>
    </source>
</evidence>
<dbReference type="CDD" id="cd00082">
    <property type="entry name" value="HisKA"/>
    <property type="match status" value="1"/>
</dbReference>
<dbReference type="PANTHER" id="PTHR44936:SF10">
    <property type="entry name" value="SENSOR PROTEIN RSTB"/>
    <property type="match status" value="1"/>
</dbReference>
<dbReference type="InterPro" id="IPR036890">
    <property type="entry name" value="HATPase_C_sf"/>
</dbReference>
<comment type="subcellular location">
    <subcellularLocation>
        <location evidence="2">Cell membrane</location>
        <topology evidence="2">Multi-pass membrane protein</topology>
    </subcellularLocation>
</comment>
<evidence type="ECO:0000256" key="1">
    <source>
        <dbReference type="ARBA" id="ARBA00000085"/>
    </source>
</evidence>
<dbReference type="SUPFAM" id="SSF55874">
    <property type="entry name" value="ATPase domain of HSP90 chaperone/DNA topoisomerase II/histidine kinase"/>
    <property type="match status" value="1"/>
</dbReference>
<keyword evidence="9" id="KW-1133">Transmembrane helix</keyword>
<dbReference type="EMBL" id="PVTQ01000005">
    <property type="protein sequence ID" value="PRY90122.1"/>
    <property type="molecule type" value="Genomic_DNA"/>
</dbReference>
<comment type="caution">
    <text evidence="11">The sequence shown here is derived from an EMBL/GenBank/DDBJ whole genome shotgun (WGS) entry which is preliminary data.</text>
</comment>
<dbReference type="InterPro" id="IPR036097">
    <property type="entry name" value="HisK_dim/P_sf"/>
</dbReference>
<dbReference type="InterPro" id="IPR050980">
    <property type="entry name" value="2C_sensor_his_kinase"/>
</dbReference>
<dbReference type="Gene3D" id="3.30.565.10">
    <property type="entry name" value="Histidine kinase-like ATPase, C-terminal domain"/>
    <property type="match status" value="1"/>
</dbReference>
<feature type="transmembrane region" description="Helical" evidence="9">
    <location>
        <begin position="12"/>
        <end position="30"/>
    </location>
</feature>
<keyword evidence="5" id="KW-0808">Transferase</keyword>
<dbReference type="InterPro" id="IPR005467">
    <property type="entry name" value="His_kinase_dom"/>
</dbReference>
<keyword evidence="4" id="KW-1003">Cell membrane</keyword>
<evidence type="ECO:0000256" key="8">
    <source>
        <dbReference type="ARBA" id="ARBA00022840"/>
    </source>
</evidence>
<accession>A0A2T0WTT7</accession>
<evidence type="ECO:0000256" key="4">
    <source>
        <dbReference type="ARBA" id="ARBA00022475"/>
    </source>
</evidence>
<gene>
    <name evidence="11" type="ORF">CLV74_105102</name>
</gene>
<dbReference type="InterPro" id="IPR003594">
    <property type="entry name" value="HATPase_dom"/>
</dbReference>
<dbReference type="Proteomes" id="UP000238392">
    <property type="component" value="Unassembled WGS sequence"/>
</dbReference>
<dbReference type="OrthoDB" id="9804645at2"/>
<dbReference type="GO" id="GO:0005524">
    <property type="term" value="F:ATP binding"/>
    <property type="evidence" value="ECO:0007669"/>
    <property type="project" value="UniProtKB-KW"/>
</dbReference>
<dbReference type="GO" id="GO:0000155">
    <property type="term" value="F:phosphorelay sensor kinase activity"/>
    <property type="evidence" value="ECO:0007669"/>
    <property type="project" value="InterPro"/>
</dbReference>
<sequence length="474" mass="51188">MNLLASLRAKTVFWIAISGLAGVLTGGFWISDQAAWLSHLARAETTGQLLYSTLVYNAPAPAEVQVVHIGRPPETNHKLSQISIIGHEPSPISGPRLQLEIQDPHLRYAIGALPPVSGPAEQLGAITRQIARLCGDPRLFARVPSEGWVELRAPNIWSCEAAPTDKRLPLALIFVLLLSTVISRATEVSGRFGKLARVFSENGTAGKAPLPVEGPSELTEIAEALNQHIASERETLEKRAEALSAISHDLGTPAARLKLRTALIDDPDLRGRMEGDIDQMIAMVEGVLSFTRTELDAEPAQRMALSSLVEALVDDYADLGRPVTMAPVQLLMPESHHSLFGVTPRARRSPPTQQQVPDANLRVLISGRPMALERAITNLIENALHYGRRATVRLEAHSETVSILVEDAGGSGMTPDDMAALTRPFRRGQNVGPTKGHGLGLSIVRTVARQHGGDLTFEQGSSGLIARLDLKRDS</sequence>
<proteinExistence type="predicted"/>
<dbReference type="Gene3D" id="1.10.287.130">
    <property type="match status" value="1"/>
</dbReference>
<dbReference type="InterPro" id="IPR003661">
    <property type="entry name" value="HisK_dim/P_dom"/>
</dbReference>
<dbReference type="GO" id="GO:0005886">
    <property type="term" value="C:plasma membrane"/>
    <property type="evidence" value="ECO:0007669"/>
    <property type="project" value="UniProtKB-SubCell"/>
</dbReference>
<keyword evidence="8" id="KW-0067">ATP-binding</keyword>
<dbReference type="AlphaFoldDB" id="A0A2T0WTT7"/>
<reference evidence="11 12" key="1">
    <citation type="submission" date="2018-03" db="EMBL/GenBank/DDBJ databases">
        <title>Genomic Encyclopedia of Archaeal and Bacterial Type Strains, Phase II (KMG-II): from individual species to whole genera.</title>
        <authorList>
            <person name="Goeker M."/>
        </authorList>
    </citation>
    <scope>NUCLEOTIDE SEQUENCE [LARGE SCALE GENOMIC DNA]</scope>
    <source>
        <strain evidence="11 12">DSM 100212</strain>
    </source>
</reference>
<comment type="catalytic activity">
    <reaction evidence="1">
        <text>ATP + protein L-histidine = ADP + protein N-phospho-L-histidine.</text>
        <dbReference type="EC" id="2.7.13.3"/>
    </reaction>
</comment>
<evidence type="ECO:0000256" key="3">
    <source>
        <dbReference type="ARBA" id="ARBA00012438"/>
    </source>
</evidence>
<keyword evidence="7 11" id="KW-0418">Kinase</keyword>
<keyword evidence="12" id="KW-1185">Reference proteome</keyword>
<evidence type="ECO:0000313" key="12">
    <source>
        <dbReference type="Proteomes" id="UP000238392"/>
    </source>
</evidence>
<dbReference type="PROSITE" id="PS50109">
    <property type="entry name" value="HIS_KIN"/>
    <property type="match status" value="1"/>
</dbReference>
<dbReference type="CDD" id="cd00075">
    <property type="entry name" value="HATPase"/>
    <property type="match status" value="1"/>
</dbReference>
<dbReference type="SMART" id="SM00387">
    <property type="entry name" value="HATPase_c"/>
    <property type="match status" value="1"/>
</dbReference>
<evidence type="ECO:0000256" key="2">
    <source>
        <dbReference type="ARBA" id="ARBA00004651"/>
    </source>
</evidence>
<dbReference type="PANTHER" id="PTHR44936">
    <property type="entry name" value="SENSOR PROTEIN CREC"/>
    <property type="match status" value="1"/>
</dbReference>
<protein>
    <recommendedName>
        <fullName evidence="3">histidine kinase</fullName>
        <ecNumber evidence="3">2.7.13.3</ecNumber>
    </recommendedName>
</protein>
<evidence type="ECO:0000256" key="5">
    <source>
        <dbReference type="ARBA" id="ARBA00022679"/>
    </source>
</evidence>
<evidence type="ECO:0000313" key="11">
    <source>
        <dbReference type="EMBL" id="PRY90122.1"/>
    </source>
</evidence>
<evidence type="ECO:0000259" key="10">
    <source>
        <dbReference type="PROSITE" id="PS50109"/>
    </source>
</evidence>
<evidence type="ECO:0000256" key="7">
    <source>
        <dbReference type="ARBA" id="ARBA00022777"/>
    </source>
</evidence>